<name>A0A7G5XL53_9BACT</name>
<dbReference type="GO" id="GO:0005737">
    <property type="term" value="C:cytoplasm"/>
    <property type="evidence" value="ECO:0007669"/>
    <property type="project" value="UniProtKB-SubCell"/>
</dbReference>
<sequence>MTGIILCGGQSSRMGCDKGLLKLEANTWAQTAVDKLSILDIPVKLSVNRQQLNDYAEVFAADDLFVDAASLQLHGPLLGVLSAHLQYNTEDLFVFACDMPLMEPLLIKELSAAYKQNPGYNAYVFMNDHEPEPLCAIYTAKGLATIFDMLQNGSLTRHSMKFMLDHLTVFSIQLNDAQKTCFRNFNAHAELNGL</sequence>
<evidence type="ECO:0000256" key="6">
    <source>
        <dbReference type="ARBA" id="ARBA00023134"/>
    </source>
</evidence>
<evidence type="ECO:0000313" key="10">
    <source>
        <dbReference type="EMBL" id="QNA46206.1"/>
    </source>
</evidence>
<proteinExistence type="inferred from homology"/>
<keyword evidence="10" id="KW-0548">Nucleotidyltransferase</keyword>
<dbReference type="PANTHER" id="PTHR19136">
    <property type="entry name" value="MOLYBDENUM COFACTOR GUANYLYLTRANSFERASE"/>
    <property type="match status" value="1"/>
</dbReference>
<feature type="binding site" evidence="8">
    <location>
        <position position="98"/>
    </location>
    <ligand>
        <name>Mg(2+)</name>
        <dbReference type="ChEBI" id="CHEBI:18420"/>
    </ligand>
</feature>
<evidence type="ECO:0000256" key="1">
    <source>
        <dbReference type="ARBA" id="ARBA00022490"/>
    </source>
</evidence>
<evidence type="ECO:0000256" key="8">
    <source>
        <dbReference type="HAMAP-Rule" id="MF_00316"/>
    </source>
</evidence>
<dbReference type="RefSeq" id="WP_182805918.1">
    <property type="nucleotide sequence ID" value="NZ_CP060007.1"/>
</dbReference>
<dbReference type="GO" id="GO:0046872">
    <property type="term" value="F:metal ion binding"/>
    <property type="evidence" value="ECO:0007669"/>
    <property type="project" value="UniProtKB-KW"/>
</dbReference>
<dbReference type="PANTHER" id="PTHR19136:SF81">
    <property type="entry name" value="MOLYBDENUM COFACTOR GUANYLYLTRANSFERASE"/>
    <property type="match status" value="1"/>
</dbReference>
<evidence type="ECO:0000313" key="11">
    <source>
        <dbReference type="Proteomes" id="UP000515344"/>
    </source>
</evidence>
<reference evidence="11" key="1">
    <citation type="submission" date="2020-08" db="EMBL/GenBank/DDBJ databases">
        <title>Lacibacter sp. S13-6-6 genome sequencing.</title>
        <authorList>
            <person name="Jin L."/>
        </authorList>
    </citation>
    <scope>NUCLEOTIDE SEQUENCE [LARGE SCALE GENOMIC DNA]</scope>
    <source>
        <strain evidence="11">S13-6-6</strain>
    </source>
</reference>
<comment type="domain">
    <text evidence="8">The N-terminal domain determines nucleotide recognition and specific binding, while the C-terminal domain determines the specific binding to the target protein.</text>
</comment>
<dbReference type="Pfam" id="PF12804">
    <property type="entry name" value="NTP_transf_3"/>
    <property type="match status" value="1"/>
</dbReference>
<dbReference type="AlphaFoldDB" id="A0A7G5XL53"/>
<keyword evidence="5 8" id="KW-0460">Magnesium</keyword>
<feature type="binding site" evidence="8">
    <location>
        <position position="18"/>
    </location>
    <ligand>
        <name>GTP</name>
        <dbReference type="ChEBI" id="CHEBI:37565"/>
    </ligand>
</feature>
<dbReference type="CDD" id="cd02503">
    <property type="entry name" value="MobA"/>
    <property type="match status" value="1"/>
</dbReference>
<dbReference type="GO" id="GO:0006777">
    <property type="term" value="P:Mo-molybdopterin cofactor biosynthetic process"/>
    <property type="evidence" value="ECO:0007669"/>
    <property type="project" value="UniProtKB-KW"/>
</dbReference>
<comment type="cofactor">
    <cofactor evidence="8">
        <name>Mg(2+)</name>
        <dbReference type="ChEBI" id="CHEBI:18420"/>
    </cofactor>
</comment>
<comment type="caution">
    <text evidence="8">Lacks conserved residue(s) required for the propagation of feature annotation.</text>
</comment>
<dbReference type="SUPFAM" id="SSF53448">
    <property type="entry name" value="Nucleotide-diphospho-sugar transferases"/>
    <property type="match status" value="1"/>
</dbReference>
<organism evidence="10 11">
    <name type="scientific">Lacibacter sediminis</name>
    <dbReference type="NCBI Taxonomy" id="2760713"/>
    <lineage>
        <taxon>Bacteria</taxon>
        <taxon>Pseudomonadati</taxon>
        <taxon>Bacteroidota</taxon>
        <taxon>Chitinophagia</taxon>
        <taxon>Chitinophagales</taxon>
        <taxon>Chitinophagaceae</taxon>
        <taxon>Lacibacter</taxon>
    </lineage>
</organism>
<dbReference type="EC" id="2.7.7.77" evidence="8"/>
<dbReference type="InterPro" id="IPR029044">
    <property type="entry name" value="Nucleotide-diphossugar_trans"/>
</dbReference>
<feature type="binding site" evidence="8">
    <location>
        <begin position="6"/>
        <end position="8"/>
    </location>
    <ligand>
        <name>GTP</name>
        <dbReference type="ChEBI" id="CHEBI:37565"/>
    </ligand>
</feature>
<keyword evidence="2 8" id="KW-0808">Transferase</keyword>
<dbReference type="KEGG" id="lacs:H4075_08500"/>
<comment type="catalytic activity">
    <reaction evidence="8">
        <text>Mo-molybdopterin + GTP + H(+) = Mo-molybdopterin guanine dinucleotide + diphosphate</text>
        <dbReference type="Rhea" id="RHEA:34243"/>
        <dbReference type="ChEBI" id="CHEBI:15378"/>
        <dbReference type="ChEBI" id="CHEBI:33019"/>
        <dbReference type="ChEBI" id="CHEBI:37565"/>
        <dbReference type="ChEBI" id="CHEBI:71302"/>
        <dbReference type="ChEBI" id="CHEBI:71310"/>
        <dbReference type="EC" id="2.7.7.77"/>
    </reaction>
</comment>
<dbReference type="Proteomes" id="UP000515344">
    <property type="component" value="Chromosome"/>
</dbReference>
<keyword evidence="4 8" id="KW-0547">Nucleotide-binding</keyword>
<keyword evidence="7 8" id="KW-0501">Molybdenum cofactor biosynthesis</keyword>
<comment type="function">
    <text evidence="8">Transfers a GMP moiety from GTP to Mo-molybdopterin (Mo-MPT) cofactor (Moco or molybdenum cofactor) to form Mo-molybdopterin guanine dinucleotide (Mo-MGD) cofactor.</text>
</comment>
<evidence type="ECO:0000256" key="4">
    <source>
        <dbReference type="ARBA" id="ARBA00022741"/>
    </source>
</evidence>
<evidence type="ECO:0000259" key="9">
    <source>
        <dbReference type="Pfam" id="PF12804"/>
    </source>
</evidence>
<dbReference type="GO" id="GO:0005525">
    <property type="term" value="F:GTP binding"/>
    <property type="evidence" value="ECO:0007669"/>
    <property type="project" value="UniProtKB-UniRule"/>
</dbReference>
<gene>
    <name evidence="8" type="primary">mobA</name>
    <name evidence="10" type="ORF">H4075_08500</name>
</gene>
<dbReference type="EMBL" id="CP060007">
    <property type="protein sequence ID" value="QNA46206.1"/>
    <property type="molecule type" value="Genomic_DNA"/>
</dbReference>
<dbReference type="InterPro" id="IPR013482">
    <property type="entry name" value="Molybde_CF_guanTrfase"/>
</dbReference>
<evidence type="ECO:0000256" key="5">
    <source>
        <dbReference type="ARBA" id="ARBA00022842"/>
    </source>
</evidence>
<dbReference type="GO" id="GO:0061603">
    <property type="term" value="F:molybdenum cofactor guanylyltransferase activity"/>
    <property type="evidence" value="ECO:0007669"/>
    <property type="project" value="UniProtKB-EC"/>
</dbReference>
<keyword evidence="6 8" id="KW-0342">GTP-binding</keyword>
<comment type="subcellular location">
    <subcellularLocation>
        <location evidence="8">Cytoplasm</location>
    </subcellularLocation>
</comment>
<evidence type="ECO:0000256" key="3">
    <source>
        <dbReference type="ARBA" id="ARBA00022723"/>
    </source>
</evidence>
<comment type="similarity">
    <text evidence="8">Belongs to the MobA family.</text>
</comment>
<dbReference type="Gene3D" id="3.90.550.10">
    <property type="entry name" value="Spore Coat Polysaccharide Biosynthesis Protein SpsA, Chain A"/>
    <property type="match status" value="1"/>
</dbReference>
<keyword evidence="11" id="KW-1185">Reference proteome</keyword>
<feature type="binding site" evidence="8">
    <location>
        <position position="98"/>
    </location>
    <ligand>
        <name>GTP</name>
        <dbReference type="ChEBI" id="CHEBI:37565"/>
    </ligand>
</feature>
<evidence type="ECO:0000256" key="2">
    <source>
        <dbReference type="ARBA" id="ARBA00022679"/>
    </source>
</evidence>
<dbReference type="InterPro" id="IPR025877">
    <property type="entry name" value="MobA-like_NTP_Trfase"/>
</dbReference>
<keyword evidence="3 8" id="KW-0479">Metal-binding</keyword>
<feature type="binding site" evidence="8">
    <location>
        <position position="67"/>
    </location>
    <ligand>
        <name>GTP</name>
        <dbReference type="ChEBI" id="CHEBI:37565"/>
    </ligand>
</feature>
<protein>
    <recommendedName>
        <fullName evidence="8">Probable molybdenum cofactor guanylyltransferase</fullName>
        <shortName evidence="8">MoCo guanylyltransferase</shortName>
        <ecNumber evidence="8">2.7.7.77</ecNumber>
    </recommendedName>
    <alternativeName>
        <fullName evidence="8">GTP:molybdopterin guanylyltransferase</fullName>
    </alternativeName>
    <alternativeName>
        <fullName evidence="8">Mo-MPT guanylyltransferase</fullName>
    </alternativeName>
    <alternativeName>
        <fullName evidence="8">Molybdopterin guanylyltransferase</fullName>
    </alternativeName>
    <alternativeName>
        <fullName evidence="8">Molybdopterin-guanine dinucleotide synthase</fullName>
        <shortName evidence="8">MGD synthase</shortName>
    </alternativeName>
</protein>
<keyword evidence="1 8" id="KW-0963">Cytoplasm</keyword>
<accession>A0A7G5XL53</accession>
<dbReference type="HAMAP" id="MF_00316">
    <property type="entry name" value="MobA"/>
    <property type="match status" value="1"/>
</dbReference>
<evidence type="ECO:0000256" key="7">
    <source>
        <dbReference type="ARBA" id="ARBA00023150"/>
    </source>
</evidence>
<feature type="domain" description="MobA-like NTP transferase" evidence="9">
    <location>
        <begin position="3"/>
        <end position="154"/>
    </location>
</feature>